<feature type="compositionally biased region" description="Basic and acidic residues" evidence="3">
    <location>
        <begin position="58"/>
        <end position="70"/>
    </location>
</feature>
<feature type="domain" description="FAM192A/Fyv6 N-terminal" evidence="4">
    <location>
        <begin position="30"/>
        <end position="113"/>
    </location>
</feature>
<dbReference type="STRING" id="65489.A0A0D3EN64"/>
<evidence type="ECO:0000313" key="5">
    <source>
        <dbReference type="EnsemblPlants" id="OBART01G13480.1"/>
    </source>
</evidence>
<dbReference type="HOGENOM" id="CLU_113874_0_0_1"/>
<name>A0A0D3EN64_9ORYZ</name>
<dbReference type="InterPro" id="IPR039845">
    <property type="entry name" value="FAM192A"/>
</dbReference>
<keyword evidence="2" id="KW-0539">Nucleus</keyword>
<dbReference type="PANTHER" id="PTHR13495:SF0">
    <property type="entry name" value="PSME3-INTERACTING PROTEIN"/>
    <property type="match status" value="1"/>
</dbReference>
<feature type="region of interest" description="Disordered" evidence="3">
    <location>
        <begin position="120"/>
        <end position="210"/>
    </location>
</feature>
<feature type="region of interest" description="Disordered" evidence="3">
    <location>
        <begin position="28"/>
        <end position="80"/>
    </location>
</feature>
<keyword evidence="6" id="KW-1185">Reference proteome</keyword>
<comment type="subcellular location">
    <subcellularLocation>
        <location evidence="1">Nucleus</location>
    </subcellularLocation>
</comment>
<dbReference type="PANTHER" id="PTHR13495">
    <property type="entry name" value="NEFA-INTERACTING NUCLEAR PROTEIN NIP30"/>
    <property type="match status" value="1"/>
</dbReference>
<organism evidence="5">
    <name type="scientific">Oryza barthii</name>
    <dbReference type="NCBI Taxonomy" id="65489"/>
    <lineage>
        <taxon>Eukaryota</taxon>
        <taxon>Viridiplantae</taxon>
        <taxon>Streptophyta</taxon>
        <taxon>Embryophyta</taxon>
        <taxon>Tracheophyta</taxon>
        <taxon>Spermatophyta</taxon>
        <taxon>Magnoliopsida</taxon>
        <taxon>Liliopsida</taxon>
        <taxon>Poales</taxon>
        <taxon>Poaceae</taxon>
        <taxon>BOP clade</taxon>
        <taxon>Oryzoideae</taxon>
        <taxon>Oryzeae</taxon>
        <taxon>Oryzinae</taxon>
        <taxon>Oryza</taxon>
    </lineage>
</organism>
<evidence type="ECO:0000256" key="3">
    <source>
        <dbReference type="SAM" id="MobiDB-lite"/>
    </source>
</evidence>
<dbReference type="Proteomes" id="UP000026960">
    <property type="component" value="Chromosome 1"/>
</dbReference>
<accession>A0A0D3EN64</accession>
<feature type="compositionally biased region" description="Basic and acidic residues" evidence="3">
    <location>
        <begin position="123"/>
        <end position="138"/>
    </location>
</feature>
<dbReference type="PaxDb" id="65489-OBART01G13480.1"/>
<protein>
    <recommendedName>
        <fullName evidence="4">FAM192A/Fyv6 N-terminal domain-containing protein</fullName>
    </recommendedName>
</protein>
<dbReference type="InterPro" id="IPR019331">
    <property type="entry name" value="FAM192A/Fyv6_N"/>
</dbReference>
<reference evidence="5" key="1">
    <citation type="journal article" date="2009" name="Rice">
        <title>De Novo Next Generation Sequencing of Plant Genomes.</title>
        <authorList>
            <person name="Rounsley S."/>
            <person name="Marri P.R."/>
            <person name="Yu Y."/>
            <person name="He R."/>
            <person name="Sisneros N."/>
            <person name="Goicoechea J.L."/>
            <person name="Lee S.J."/>
            <person name="Angelova A."/>
            <person name="Kudrna D."/>
            <person name="Luo M."/>
            <person name="Affourtit J."/>
            <person name="Desany B."/>
            <person name="Knight J."/>
            <person name="Niazi F."/>
            <person name="Egholm M."/>
            <person name="Wing R.A."/>
        </authorList>
    </citation>
    <scope>NUCLEOTIDE SEQUENCE [LARGE SCALE GENOMIC DNA]</scope>
    <source>
        <strain evidence="5">cv. IRGC 105608</strain>
    </source>
</reference>
<evidence type="ECO:0000256" key="2">
    <source>
        <dbReference type="ARBA" id="ARBA00023242"/>
    </source>
</evidence>
<reference evidence="5" key="2">
    <citation type="submission" date="2015-03" db="UniProtKB">
        <authorList>
            <consortium name="EnsemblPlants"/>
        </authorList>
    </citation>
    <scope>IDENTIFICATION</scope>
</reference>
<sequence length="210" mass="23258">MAGEETASGSKPPAAATTIRLVNFISEDQLDEAKRTRGERADDGTAQRDKPLFQILQENKEKKDAEFNERFKHRPPKALDEDEMEFLDKLASSRKEYEQQVANEEAEQLRSFQEAVAAQSNIIHEEAPTVSRPEESKPKAKRSQPALLKNVIISVKPQAKKAKLDGEDKPPAKELPSNGHSADHKPPDATKGVLGSLVQYDDDESSDGDV</sequence>
<dbReference type="GO" id="GO:0005634">
    <property type="term" value="C:nucleus"/>
    <property type="evidence" value="ECO:0007669"/>
    <property type="project" value="UniProtKB-SubCell"/>
</dbReference>
<feature type="compositionally biased region" description="Basic and acidic residues" evidence="3">
    <location>
        <begin position="31"/>
        <end position="51"/>
    </location>
</feature>
<feature type="compositionally biased region" description="Basic and acidic residues" evidence="3">
    <location>
        <begin position="162"/>
        <end position="172"/>
    </location>
</feature>
<dbReference type="EnsemblPlants" id="OBART01G13480.1">
    <property type="protein sequence ID" value="OBART01G13480.1"/>
    <property type="gene ID" value="OBART01G13480"/>
</dbReference>
<evidence type="ECO:0000256" key="1">
    <source>
        <dbReference type="ARBA" id="ARBA00004123"/>
    </source>
</evidence>
<evidence type="ECO:0000259" key="4">
    <source>
        <dbReference type="Pfam" id="PF10187"/>
    </source>
</evidence>
<dbReference type="AlphaFoldDB" id="A0A0D3EN64"/>
<proteinExistence type="predicted"/>
<dbReference type="Gramene" id="OBART01G13480.1">
    <property type="protein sequence ID" value="OBART01G13480.1"/>
    <property type="gene ID" value="OBART01G13480"/>
</dbReference>
<dbReference type="eggNOG" id="KOG4036">
    <property type="taxonomic scope" value="Eukaryota"/>
</dbReference>
<dbReference type="Pfam" id="PF10187">
    <property type="entry name" value="FAM192A_Fyv6_N"/>
    <property type="match status" value="1"/>
</dbReference>
<evidence type="ECO:0000313" key="6">
    <source>
        <dbReference type="Proteomes" id="UP000026960"/>
    </source>
</evidence>
<feature type="compositionally biased region" description="Acidic residues" evidence="3">
    <location>
        <begin position="200"/>
        <end position="210"/>
    </location>
</feature>